<proteinExistence type="predicted"/>
<feature type="compositionally biased region" description="Low complexity" evidence="1">
    <location>
        <begin position="37"/>
        <end position="54"/>
    </location>
</feature>
<name>A0A2P2QY17_RHIMU</name>
<dbReference type="EMBL" id="GGEC01091422">
    <property type="protein sequence ID" value="MBX71906.1"/>
    <property type="molecule type" value="Transcribed_RNA"/>
</dbReference>
<accession>A0A2P2QY17</accession>
<feature type="region of interest" description="Disordered" evidence="1">
    <location>
        <begin position="1"/>
        <end position="54"/>
    </location>
</feature>
<dbReference type="PROSITE" id="PS01032">
    <property type="entry name" value="PPM_1"/>
    <property type="match status" value="1"/>
</dbReference>
<dbReference type="GO" id="GO:0043169">
    <property type="term" value="F:cation binding"/>
    <property type="evidence" value="ECO:0007669"/>
    <property type="project" value="InterPro"/>
</dbReference>
<dbReference type="Gene3D" id="3.60.40.10">
    <property type="entry name" value="PPM-type phosphatase domain"/>
    <property type="match status" value="1"/>
</dbReference>
<reference evidence="2" key="1">
    <citation type="submission" date="2018-02" db="EMBL/GenBank/DDBJ databases">
        <title>Rhizophora mucronata_Transcriptome.</title>
        <authorList>
            <person name="Meera S.P."/>
            <person name="Sreeshan A."/>
            <person name="Augustine A."/>
        </authorList>
    </citation>
    <scope>NUCLEOTIDE SEQUENCE</scope>
    <source>
        <tissue evidence="2">Leaf</tissue>
    </source>
</reference>
<evidence type="ECO:0000256" key="1">
    <source>
        <dbReference type="SAM" id="MobiDB-lite"/>
    </source>
</evidence>
<dbReference type="InterPro" id="IPR036457">
    <property type="entry name" value="PPM-type-like_dom_sf"/>
</dbReference>
<dbReference type="SUPFAM" id="SSF81606">
    <property type="entry name" value="PP2C-like"/>
    <property type="match status" value="1"/>
</dbReference>
<dbReference type="InterPro" id="IPR000222">
    <property type="entry name" value="PP2C_BS"/>
</dbReference>
<dbReference type="AlphaFoldDB" id="A0A2P2QY17"/>
<organism evidence="2">
    <name type="scientific">Rhizophora mucronata</name>
    <name type="common">Asiatic mangrove</name>
    <dbReference type="NCBI Taxonomy" id="61149"/>
    <lineage>
        <taxon>Eukaryota</taxon>
        <taxon>Viridiplantae</taxon>
        <taxon>Streptophyta</taxon>
        <taxon>Embryophyta</taxon>
        <taxon>Tracheophyta</taxon>
        <taxon>Spermatophyta</taxon>
        <taxon>Magnoliopsida</taxon>
        <taxon>eudicotyledons</taxon>
        <taxon>Gunneridae</taxon>
        <taxon>Pentapetalae</taxon>
        <taxon>rosids</taxon>
        <taxon>fabids</taxon>
        <taxon>Malpighiales</taxon>
        <taxon>Rhizophoraceae</taxon>
        <taxon>Rhizophora</taxon>
    </lineage>
</organism>
<protein>
    <submittedName>
        <fullName evidence="2">Uncharacterized protein</fullName>
    </submittedName>
</protein>
<evidence type="ECO:0000313" key="2">
    <source>
        <dbReference type="EMBL" id="MBX71906.1"/>
    </source>
</evidence>
<sequence>MEQPPEEEQLERVGSLPETDLASTSPVAPSVPTAEVSRTTTSSGDISTTSGSSGEIPAAILLESSSLLPTDADLPGLDEPSVAVPTAARHKCVGKNARVSWGSTSMTGRRKEMEDAVAVVPAFMSRACYHVGGCTASGSSSSSEISPIHFFGVYDGHGGSQVFYILLSAFLPSTILKKF</sequence>